<dbReference type="EMBL" id="JARKNE010000011">
    <property type="protein sequence ID" value="KAK5782537.1"/>
    <property type="molecule type" value="Genomic_DNA"/>
</dbReference>
<comment type="caution">
    <text evidence="2">The sequence shown here is derived from an EMBL/GenBank/DDBJ whole genome shotgun (WGS) entry which is preliminary data.</text>
</comment>
<accession>A0ABR0MWL5</accession>
<dbReference type="Proteomes" id="UP001358586">
    <property type="component" value="Chromosome 11"/>
</dbReference>
<evidence type="ECO:0000256" key="1">
    <source>
        <dbReference type="SAM" id="Phobius"/>
    </source>
</evidence>
<reference evidence="2 3" key="1">
    <citation type="submission" date="2023-03" db="EMBL/GenBank/DDBJ databases">
        <title>WGS of Gossypium arboreum.</title>
        <authorList>
            <person name="Yu D."/>
        </authorList>
    </citation>
    <scope>NUCLEOTIDE SEQUENCE [LARGE SCALE GENOMIC DNA]</scope>
    <source>
        <tissue evidence="2">Leaf</tissue>
    </source>
</reference>
<organism evidence="2 3">
    <name type="scientific">Gossypium arboreum</name>
    <name type="common">Tree cotton</name>
    <name type="synonym">Gossypium nanking</name>
    <dbReference type="NCBI Taxonomy" id="29729"/>
    <lineage>
        <taxon>Eukaryota</taxon>
        <taxon>Viridiplantae</taxon>
        <taxon>Streptophyta</taxon>
        <taxon>Embryophyta</taxon>
        <taxon>Tracheophyta</taxon>
        <taxon>Spermatophyta</taxon>
        <taxon>Magnoliopsida</taxon>
        <taxon>eudicotyledons</taxon>
        <taxon>Gunneridae</taxon>
        <taxon>Pentapetalae</taxon>
        <taxon>rosids</taxon>
        <taxon>malvids</taxon>
        <taxon>Malvales</taxon>
        <taxon>Malvaceae</taxon>
        <taxon>Malvoideae</taxon>
        <taxon>Gossypium</taxon>
    </lineage>
</organism>
<keyword evidence="3" id="KW-1185">Reference proteome</keyword>
<keyword evidence="1" id="KW-0472">Membrane</keyword>
<keyword evidence="1" id="KW-1133">Transmembrane helix</keyword>
<proteinExistence type="predicted"/>
<name>A0ABR0MWL5_GOSAR</name>
<evidence type="ECO:0000313" key="3">
    <source>
        <dbReference type="Proteomes" id="UP001358586"/>
    </source>
</evidence>
<gene>
    <name evidence="2" type="ORF">PVK06_037041</name>
</gene>
<feature type="transmembrane region" description="Helical" evidence="1">
    <location>
        <begin position="227"/>
        <end position="245"/>
    </location>
</feature>
<protein>
    <recommendedName>
        <fullName evidence="4">Reverse transcriptase zinc-binding domain-containing protein</fullName>
    </recommendedName>
</protein>
<keyword evidence="1" id="KW-0812">Transmembrane</keyword>
<sequence>MPVLCTAVSASPQALKRRLSWEDLNLLAMDVAEPRVLSGDFNSILHRDEEGGVELMRTGSNLFRSFIFYNGLHDMGSQGPMFTWNRGNLFSNLIEQFVMIYGIKLSKYFDTNRLQGQEQELKVELESILSQEEILRYQKPRSDWLLNGDRNMKFFHSKTLARRKMNRIEALKIVGSACRKIERITCGFIWGSNSTKKKPALVRWEDCCRPIDKGGQGVRCLQVQNKLFLLKLGLVSLLILILIGLTKLSHRLETLLPPLTVNRIVGLMPPMLDGSPDRLTWRWSSGGRFTMAETYGCLFDNGVMNSCNLCLETWKVLAPQRVRVFLWLLGQSRLLTMMS</sequence>
<evidence type="ECO:0008006" key="4">
    <source>
        <dbReference type="Google" id="ProtNLM"/>
    </source>
</evidence>
<evidence type="ECO:0000313" key="2">
    <source>
        <dbReference type="EMBL" id="KAK5782537.1"/>
    </source>
</evidence>